<dbReference type="Proteomes" id="UP001497512">
    <property type="component" value="Chromosome 15"/>
</dbReference>
<comment type="subcellular location">
    <subcellularLocation>
        <location evidence="1">Plastid</location>
    </subcellularLocation>
</comment>
<protein>
    <recommendedName>
        <fullName evidence="3">Plastid lipid-associated protein/fibrillin conserved domain-containing protein</fullName>
    </recommendedName>
</protein>
<proteinExistence type="predicted"/>
<accession>A0ABP0TUA4</accession>
<keyword evidence="2" id="KW-0934">Plastid</keyword>
<gene>
    <name evidence="4" type="ORF">CSSPTR1EN2_LOCUS7745</name>
</gene>
<dbReference type="EMBL" id="OZ019907">
    <property type="protein sequence ID" value="CAK9205232.1"/>
    <property type="molecule type" value="Genomic_DNA"/>
</dbReference>
<feature type="domain" description="Plastid lipid-associated protein/fibrillin conserved" evidence="3">
    <location>
        <begin position="75"/>
        <end position="253"/>
    </location>
</feature>
<evidence type="ECO:0000256" key="1">
    <source>
        <dbReference type="ARBA" id="ARBA00004474"/>
    </source>
</evidence>
<keyword evidence="5" id="KW-1185">Reference proteome</keyword>
<organism evidence="4 5">
    <name type="scientific">Sphagnum troendelagicum</name>
    <dbReference type="NCBI Taxonomy" id="128251"/>
    <lineage>
        <taxon>Eukaryota</taxon>
        <taxon>Viridiplantae</taxon>
        <taxon>Streptophyta</taxon>
        <taxon>Embryophyta</taxon>
        <taxon>Bryophyta</taxon>
        <taxon>Sphagnophytina</taxon>
        <taxon>Sphagnopsida</taxon>
        <taxon>Sphagnales</taxon>
        <taxon>Sphagnaceae</taxon>
        <taxon>Sphagnum</taxon>
    </lineage>
</organism>
<dbReference type="InterPro" id="IPR006843">
    <property type="entry name" value="PAP/fibrillin_dom"/>
</dbReference>
<evidence type="ECO:0000259" key="3">
    <source>
        <dbReference type="Pfam" id="PF04755"/>
    </source>
</evidence>
<sequence>MALVCHTGLACQAWGAQTRTRDGRGKEDRGRGSCKLVERFAHNAQAGQHNSRSITKKWTAMAAQTTTKQVAENSAESALLEALIGVQGRGRSASKQQLQEIAEAVSALEAEGGVPNPTASSLIEGRWQLIYTTRPGTASPIQRTFVGVDAFTVFQEILLRSTDNSRVANIVKFSEKIGELKVEAAATIESGQRILFRFDKAAFTFKFLPFKVPYPVPFKLLGDEAKGWLDTTYLSPTGTLRISKGNKGTTFVLQKTLDPQQRLLQAISAKGDVEKEIEELVRLNPITNTTDFSAFAGKWRQLWSSQAAEANWLQKATSGIPNWQIVEGKTGRFENLVRFLPGFQLRAKAQSEEVSKQRLEVKIEGVDLEVGPFCIPFKITAAGYTDLLYLTEKIRITKGNRGSIFVHCREQDSD</sequence>
<feature type="domain" description="Plastid lipid-associated protein/fibrillin conserved" evidence="3">
    <location>
        <begin position="269"/>
        <end position="406"/>
    </location>
</feature>
<evidence type="ECO:0000313" key="5">
    <source>
        <dbReference type="Proteomes" id="UP001497512"/>
    </source>
</evidence>
<evidence type="ECO:0000313" key="4">
    <source>
        <dbReference type="EMBL" id="CAK9205232.1"/>
    </source>
</evidence>
<dbReference type="Pfam" id="PF04755">
    <property type="entry name" value="PAP_fibrillin"/>
    <property type="match status" value="2"/>
</dbReference>
<evidence type="ECO:0000256" key="2">
    <source>
        <dbReference type="ARBA" id="ARBA00022640"/>
    </source>
</evidence>
<dbReference type="PANTHER" id="PTHR31906">
    <property type="entry name" value="PLASTID-LIPID-ASSOCIATED PROTEIN 4, CHLOROPLASTIC-RELATED"/>
    <property type="match status" value="1"/>
</dbReference>
<name>A0ABP0TUA4_9BRYO</name>
<reference evidence="4" key="1">
    <citation type="submission" date="2024-02" db="EMBL/GenBank/DDBJ databases">
        <authorList>
            <consortium name="ELIXIR-Norway"/>
            <consortium name="Elixir Norway"/>
        </authorList>
    </citation>
    <scope>NUCLEOTIDE SEQUENCE</scope>
</reference>
<dbReference type="InterPro" id="IPR039633">
    <property type="entry name" value="PAP"/>
</dbReference>